<reference evidence="18" key="1">
    <citation type="submission" date="2023-02" db="EMBL/GenBank/DDBJ databases">
        <title>Genome of toxic invasive species Heracleum sosnowskyi carries increased number of genes despite the absence of recent whole-genome duplications.</title>
        <authorList>
            <person name="Schelkunov M."/>
            <person name="Shtratnikova V."/>
            <person name="Makarenko M."/>
            <person name="Klepikova A."/>
            <person name="Omelchenko D."/>
            <person name="Novikova G."/>
            <person name="Obukhova E."/>
            <person name="Bogdanov V."/>
            <person name="Penin A."/>
            <person name="Logacheva M."/>
        </authorList>
    </citation>
    <scope>NUCLEOTIDE SEQUENCE</scope>
    <source>
        <strain evidence="18">Hsosn_3</strain>
        <tissue evidence="18">Leaf</tissue>
    </source>
</reference>
<dbReference type="InterPro" id="IPR011009">
    <property type="entry name" value="Kinase-like_dom_sf"/>
</dbReference>
<comment type="cofactor">
    <cofactor evidence="1">
        <name>Mn(2+)</name>
        <dbReference type="ChEBI" id="CHEBI:29035"/>
    </cofactor>
</comment>
<feature type="region of interest" description="Disordered" evidence="14">
    <location>
        <begin position="301"/>
        <end position="323"/>
    </location>
</feature>
<accession>A0AAD8HK62</accession>
<evidence type="ECO:0000256" key="12">
    <source>
        <dbReference type="PROSITE-ProRule" id="PRU10141"/>
    </source>
</evidence>
<feature type="binding site" evidence="12">
    <location>
        <position position="48"/>
    </location>
    <ligand>
        <name>ATP</name>
        <dbReference type="ChEBI" id="CHEBI:30616"/>
    </ligand>
</feature>
<keyword evidence="15" id="KW-1133">Transmembrane helix</keyword>
<comment type="caution">
    <text evidence="18">The sequence shown here is derived from an EMBL/GenBank/DDBJ whole genome shotgun (WGS) entry which is preliminary data.</text>
</comment>
<dbReference type="GO" id="GO:0007165">
    <property type="term" value="P:signal transduction"/>
    <property type="evidence" value="ECO:0007669"/>
    <property type="project" value="InterPro"/>
</dbReference>
<dbReference type="InterPro" id="IPR008271">
    <property type="entry name" value="Ser/Thr_kinase_AS"/>
</dbReference>
<feature type="domain" description="NAF" evidence="17">
    <location>
        <begin position="325"/>
        <end position="349"/>
    </location>
</feature>
<organism evidence="18 19">
    <name type="scientific">Heracleum sosnowskyi</name>
    <dbReference type="NCBI Taxonomy" id="360622"/>
    <lineage>
        <taxon>Eukaryota</taxon>
        <taxon>Viridiplantae</taxon>
        <taxon>Streptophyta</taxon>
        <taxon>Embryophyta</taxon>
        <taxon>Tracheophyta</taxon>
        <taxon>Spermatophyta</taxon>
        <taxon>Magnoliopsida</taxon>
        <taxon>eudicotyledons</taxon>
        <taxon>Gunneridae</taxon>
        <taxon>Pentapetalae</taxon>
        <taxon>asterids</taxon>
        <taxon>campanulids</taxon>
        <taxon>Apiales</taxon>
        <taxon>Apiaceae</taxon>
        <taxon>Apioideae</taxon>
        <taxon>apioid superclade</taxon>
        <taxon>Tordylieae</taxon>
        <taxon>Tordyliinae</taxon>
        <taxon>Heracleum</taxon>
    </lineage>
</organism>
<evidence type="ECO:0000259" key="17">
    <source>
        <dbReference type="PROSITE" id="PS50816"/>
    </source>
</evidence>
<dbReference type="SUPFAM" id="SSF56112">
    <property type="entry name" value="Protein kinase-like (PK-like)"/>
    <property type="match status" value="1"/>
</dbReference>
<evidence type="ECO:0000256" key="6">
    <source>
        <dbReference type="ARBA" id="ARBA00022741"/>
    </source>
</evidence>
<dbReference type="GO" id="GO:0004674">
    <property type="term" value="F:protein serine/threonine kinase activity"/>
    <property type="evidence" value="ECO:0007669"/>
    <property type="project" value="UniProtKB-KW"/>
</dbReference>
<dbReference type="InterPro" id="IPR004041">
    <property type="entry name" value="NAF_dom"/>
</dbReference>
<dbReference type="Proteomes" id="UP001237642">
    <property type="component" value="Unassembled WGS sequence"/>
</dbReference>
<comment type="catalytic activity">
    <reaction evidence="10">
        <text>L-threonyl-[protein] + ATP = O-phospho-L-threonyl-[protein] + ADP + H(+)</text>
        <dbReference type="Rhea" id="RHEA:46608"/>
        <dbReference type="Rhea" id="RHEA-COMP:11060"/>
        <dbReference type="Rhea" id="RHEA-COMP:11605"/>
        <dbReference type="ChEBI" id="CHEBI:15378"/>
        <dbReference type="ChEBI" id="CHEBI:30013"/>
        <dbReference type="ChEBI" id="CHEBI:30616"/>
        <dbReference type="ChEBI" id="CHEBI:61977"/>
        <dbReference type="ChEBI" id="CHEBI:456216"/>
        <dbReference type="EC" id="2.7.11.1"/>
    </reaction>
</comment>
<dbReference type="FunFam" id="3.30.310.80:FF:000005">
    <property type="entry name" value="Non-specific serine/threonine protein kinase"/>
    <property type="match status" value="1"/>
</dbReference>
<keyword evidence="9" id="KW-0464">Manganese</keyword>
<evidence type="ECO:0000256" key="1">
    <source>
        <dbReference type="ARBA" id="ARBA00001936"/>
    </source>
</evidence>
<gene>
    <name evidence="18" type="ORF">POM88_034902</name>
</gene>
<dbReference type="FunFam" id="3.30.200.20:FF:000096">
    <property type="entry name" value="Non-specific serine/threonine protein kinase"/>
    <property type="match status" value="1"/>
</dbReference>
<dbReference type="Gene3D" id="3.30.310.80">
    <property type="entry name" value="Kinase associated domain 1, KA1"/>
    <property type="match status" value="1"/>
</dbReference>
<keyword evidence="15" id="KW-0812">Transmembrane</keyword>
<dbReference type="CDD" id="cd12195">
    <property type="entry name" value="CIPK_C"/>
    <property type="match status" value="1"/>
</dbReference>
<proteinExistence type="inferred from homology"/>
<evidence type="ECO:0000256" key="5">
    <source>
        <dbReference type="ARBA" id="ARBA00022679"/>
    </source>
</evidence>
<comment type="similarity">
    <text evidence="2">Belongs to the protein kinase superfamily. CAMK Ser/Thr protein kinase family. SNF1 subfamily.</text>
</comment>
<dbReference type="Pfam" id="PF00069">
    <property type="entry name" value="Pkinase"/>
    <property type="match status" value="1"/>
</dbReference>
<dbReference type="FunFam" id="1.10.510.10:FF:000653">
    <property type="entry name" value="Non-specific serine/threonine protein kinase"/>
    <property type="match status" value="1"/>
</dbReference>
<keyword evidence="7 18" id="KW-0418">Kinase</keyword>
<keyword evidence="6 12" id="KW-0547">Nucleotide-binding</keyword>
<evidence type="ECO:0000256" key="13">
    <source>
        <dbReference type="RuleBase" id="RU000304"/>
    </source>
</evidence>
<evidence type="ECO:0000256" key="15">
    <source>
        <dbReference type="SAM" id="Phobius"/>
    </source>
</evidence>
<dbReference type="CDD" id="cd14663">
    <property type="entry name" value="STKc_SnRK3"/>
    <property type="match status" value="1"/>
</dbReference>
<dbReference type="SMART" id="SM00220">
    <property type="entry name" value="S_TKc"/>
    <property type="match status" value="1"/>
</dbReference>
<evidence type="ECO:0000256" key="3">
    <source>
        <dbReference type="ARBA" id="ARBA00012513"/>
    </source>
</evidence>
<feature type="domain" description="Protein kinase" evidence="16">
    <location>
        <begin position="19"/>
        <end position="273"/>
    </location>
</feature>
<dbReference type="Pfam" id="PF03822">
    <property type="entry name" value="NAF"/>
    <property type="match status" value="1"/>
</dbReference>
<dbReference type="EC" id="2.7.11.1" evidence="3"/>
<evidence type="ECO:0000256" key="10">
    <source>
        <dbReference type="ARBA" id="ARBA00047899"/>
    </source>
</evidence>
<evidence type="ECO:0000313" key="18">
    <source>
        <dbReference type="EMBL" id="KAK1368810.1"/>
    </source>
</evidence>
<name>A0AAD8HK62_9APIA</name>
<dbReference type="PROSITE" id="PS00107">
    <property type="entry name" value="PROTEIN_KINASE_ATP"/>
    <property type="match status" value="1"/>
</dbReference>
<dbReference type="InterPro" id="IPR017441">
    <property type="entry name" value="Protein_kinase_ATP_BS"/>
</dbReference>
<dbReference type="InterPro" id="IPR018451">
    <property type="entry name" value="NAF/FISL_domain"/>
</dbReference>
<keyword evidence="15" id="KW-0472">Membrane</keyword>
<feature type="transmembrane region" description="Helical" evidence="15">
    <location>
        <begin position="200"/>
        <end position="219"/>
    </location>
</feature>
<evidence type="ECO:0000256" key="9">
    <source>
        <dbReference type="ARBA" id="ARBA00023211"/>
    </source>
</evidence>
<dbReference type="PANTHER" id="PTHR43895:SF140">
    <property type="entry name" value="CBL-INTERACTING SERINE_THREONINE-PROTEIN KINASE 12"/>
    <property type="match status" value="1"/>
</dbReference>
<dbReference type="AlphaFoldDB" id="A0AAD8HK62"/>
<protein>
    <recommendedName>
        <fullName evidence="3">non-specific serine/threonine protein kinase</fullName>
        <ecNumber evidence="3">2.7.11.1</ecNumber>
    </recommendedName>
</protein>
<dbReference type="PROSITE" id="PS50011">
    <property type="entry name" value="PROTEIN_KINASE_DOM"/>
    <property type="match status" value="1"/>
</dbReference>
<evidence type="ECO:0000256" key="4">
    <source>
        <dbReference type="ARBA" id="ARBA00022527"/>
    </source>
</evidence>
<dbReference type="PROSITE" id="PS00108">
    <property type="entry name" value="PROTEIN_KINASE_ST"/>
    <property type="match status" value="1"/>
</dbReference>
<keyword evidence="8 12" id="KW-0067">ATP-binding</keyword>
<dbReference type="Gene3D" id="1.10.510.10">
    <property type="entry name" value="Transferase(Phosphotransferase) domain 1"/>
    <property type="match status" value="1"/>
</dbReference>
<comment type="catalytic activity">
    <reaction evidence="11">
        <text>L-seryl-[protein] + ATP = O-phospho-L-seryl-[protein] + ADP + H(+)</text>
        <dbReference type="Rhea" id="RHEA:17989"/>
        <dbReference type="Rhea" id="RHEA-COMP:9863"/>
        <dbReference type="Rhea" id="RHEA-COMP:11604"/>
        <dbReference type="ChEBI" id="CHEBI:15378"/>
        <dbReference type="ChEBI" id="CHEBI:29999"/>
        <dbReference type="ChEBI" id="CHEBI:30616"/>
        <dbReference type="ChEBI" id="CHEBI:83421"/>
        <dbReference type="ChEBI" id="CHEBI:456216"/>
        <dbReference type="EC" id="2.7.11.1"/>
    </reaction>
</comment>
<dbReference type="PANTHER" id="PTHR43895">
    <property type="entry name" value="CALCIUM/CALMODULIN-DEPENDENT PROTEIN KINASE KINASE-RELATED"/>
    <property type="match status" value="1"/>
</dbReference>
<keyword evidence="19" id="KW-1185">Reference proteome</keyword>
<evidence type="ECO:0000256" key="7">
    <source>
        <dbReference type="ARBA" id="ARBA00022777"/>
    </source>
</evidence>
<dbReference type="GO" id="GO:0005524">
    <property type="term" value="F:ATP binding"/>
    <property type="evidence" value="ECO:0007669"/>
    <property type="project" value="UniProtKB-UniRule"/>
</dbReference>
<sequence>MATKTTTRKESQGLLLNRFEIGKLLGHGTFAKVYVARNIKTNENVAIKVIDKEQILKGGLIHHIKREISILRRVRHPNIVQLFEVMATKSKIFFVMEYVKGGELFSKVAKGRLKEEIARKYFQQLISAVGFCHARGVFHRDLKPENILLDEDGDLKVSDFGLSAISEQIRGDGLFHTFCGTPAYVAPEVLGRKGYDAAKVDLWSCGIILFVLMAGYLPFHDQNIMVMYKKIYKGEFRCPRWFSPELTRLLGRLLDTNPQTRITIPEIMSNRWFKKGFKHIKFYVEDDRVCSVKDDAEDDIDYSSDTSVSESESEMEIRRRQSGLPRPASLNAFDIISMSSGFDLSGLFEERGEHSRFVSRAPVPSIISKLEDIAKMVSFNVRKKDCSVSLEGSREGVKGPLTIAVEIFELTPSLRVVEVKKKAGDRGEYEEFVDRELRPGLKNLMLMESAESSNLPSDTE</sequence>
<evidence type="ECO:0000256" key="2">
    <source>
        <dbReference type="ARBA" id="ARBA00006234"/>
    </source>
</evidence>
<evidence type="ECO:0000313" key="19">
    <source>
        <dbReference type="Proteomes" id="UP001237642"/>
    </source>
</evidence>
<dbReference type="InterPro" id="IPR000719">
    <property type="entry name" value="Prot_kinase_dom"/>
</dbReference>
<dbReference type="EMBL" id="JAUIZM010000008">
    <property type="protein sequence ID" value="KAK1368810.1"/>
    <property type="molecule type" value="Genomic_DNA"/>
</dbReference>
<dbReference type="PROSITE" id="PS50816">
    <property type="entry name" value="NAF"/>
    <property type="match status" value="1"/>
</dbReference>
<evidence type="ECO:0000256" key="8">
    <source>
        <dbReference type="ARBA" id="ARBA00022840"/>
    </source>
</evidence>
<reference evidence="18" key="2">
    <citation type="submission" date="2023-05" db="EMBL/GenBank/DDBJ databases">
        <authorList>
            <person name="Schelkunov M.I."/>
        </authorList>
    </citation>
    <scope>NUCLEOTIDE SEQUENCE</scope>
    <source>
        <strain evidence="18">Hsosn_3</strain>
        <tissue evidence="18">Leaf</tissue>
    </source>
</reference>
<keyword evidence="5" id="KW-0808">Transferase</keyword>
<evidence type="ECO:0000256" key="14">
    <source>
        <dbReference type="SAM" id="MobiDB-lite"/>
    </source>
</evidence>
<keyword evidence="4 13" id="KW-0723">Serine/threonine-protein kinase</keyword>
<evidence type="ECO:0000259" key="16">
    <source>
        <dbReference type="PROSITE" id="PS50011"/>
    </source>
</evidence>
<evidence type="ECO:0000256" key="11">
    <source>
        <dbReference type="ARBA" id="ARBA00048679"/>
    </source>
</evidence>